<dbReference type="Pfam" id="PF08044">
    <property type="entry name" value="DUF1707"/>
    <property type="match status" value="1"/>
</dbReference>
<evidence type="ECO:0000313" key="4">
    <source>
        <dbReference type="Proteomes" id="UP001500839"/>
    </source>
</evidence>
<keyword evidence="4" id="KW-1185">Reference proteome</keyword>
<organism evidence="3 4">
    <name type="scientific">Tomitella cavernea</name>
    <dbReference type="NCBI Taxonomy" id="1387982"/>
    <lineage>
        <taxon>Bacteria</taxon>
        <taxon>Bacillati</taxon>
        <taxon>Actinomycetota</taxon>
        <taxon>Actinomycetes</taxon>
        <taxon>Mycobacteriales</taxon>
        <taxon>Tomitella</taxon>
    </lineage>
</organism>
<evidence type="ECO:0000313" key="3">
    <source>
        <dbReference type="EMBL" id="GAA4820597.1"/>
    </source>
</evidence>
<feature type="domain" description="DUF1707" evidence="1">
    <location>
        <begin position="17"/>
        <end position="66"/>
    </location>
</feature>
<dbReference type="PANTHER" id="PTHR40763:SF5">
    <property type="entry name" value="MEMBRANE PROTEIN"/>
    <property type="match status" value="1"/>
</dbReference>
<proteinExistence type="predicted"/>
<dbReference type="Proteomes" id="UP001500839">
    <property type="component" value="Unassembled WGS sequence"/>
</dbReference>
<feature type="domain" description="Cell wall-active antibiotics response LiaF-like C-terminal" evidence="2">
    <location>
        <begin position="91"/>
        <end position="154"/>
    </location>
</feature>
<evidence type="ECO:0000259" key="1">
    <source>
        <dbReference type="Pfam" id="PF08044"/>
    </source>
</evidence>
<evidence type="ECO:0000259" key="2">
    <source>
        <dbReference type="Pfam" id="PF09922"/>
    </source>
</evidence>
<dbReference type="InterPro" id="IPR024425">
    <property type="entry name" value="LiaF-like_C"/>
</dbReference>
<gene>
    <name evidence="3" type="ORF">GCM10023353_30700</name>
</gene>
<sequence>MNNDPVREPDSGSPLPVGDTDRAAAAARLAEAVGHGQLDLNDYIDRLDRSGRARTGAELAEITGDLAPIVGTTPAIVPRSIALFDNVVRAENWRLPARSKAVAVFADIELDLRPATITDGEIRIDATCVFGDIRITVPEGVEVVLDSDSVLSDTHSCTLAAVPRIPGTPLIRVQPAGWFGRVLIESRAADEPRLSTRWREGWRRWRAKRNR</sequence>
<dbReference type="InterPro" id="IPR012551">
    <property type="entry name" value="DUF1707_SHOCT-like"/>
</dbReference>
<dbReference type="RefSeq" id="WP_200174914.1">
    <property type="nucleotide sequence ID" value="NZ_BAABKQ010000001.1"/>
</dbReference>
<protein>
    <recommendedName>
        <fullName evidence="5">DUF1707 domain-containing protein</fullName>
    </recommendedName>
</protein>
<dbReference type="Pfam" id="PF09922">
    <property type="entry name" value="LiaF-like_C"/>
    <property type="match status" value="1"/>
</dbReference>
<accession>A0ABP9D036</accession>
<reference evidence="4" key="1">
    <citation type="journal article" date="2019" name="Int. J. Syst. Evol. Microbiol.">
        <title>The Global Catalogue of Microorganisms (GCM) 10K type strain sequencing project: providing services to taxonomists for standard genome sequencing and annotation.</title>
        <authorList>
            <consortium name="The Broad Institute Genomics Platform"/>
            <consortium name="The Broad Institute Genome Sequencing Center for Infectious Disease"/>
            <person name="Wu L."/>
            <person name="Ma J."/>
        </authorList>
    </citation>
    <scope>NUCLEOTIDE SEQUENCE [LARGE SCALE GENOMIC DNA]</scope>
    <source>
        <strain evidence="4">JCM 18542</strain>
    </source>
</reference>
<name>A0ABP9D036_9ACTN</name>
<dbReference type="PANTHER" id="PTHR40763">
    <property type="entry name" value="MEMBRANE PROTEIN-RELATED"/>
    <property type="match status" value="1"/>
</dbReference>
<evidence type="ECO:0008006" key="5">
    <source>
        <dbReference type="Google" id="ProtNLM"/>
    </source>
</evidence>
<dbReference type="EMBL" id="BAABKQ010000001">
    <property type="protein sequence ID" value="GAA4820597.1"/>
    <property type="molecule type" value="Genomic_DNA"/>
</dbReference>
<comment type="caution">
    <text evidence="3">The sequence shown here is derived from an EMBL/GenBank/DDBJ whole genome shotgun (WGS) entry which is preliminary data.</text>
</comment>